<dbReference type="PROSITE" id="PS50109">
    <property type="entry name" value="HIS_KIN"/>
    <property type="match status" value="1"/>
</dbReference>
<dbReference type="Proteomes" id="UP001156903">
    <property type="component" value="Unassembled WGS sequence"/>
</dbReference>
<dbReference type="SUPFAM" id="SSF103190">
    <property type="entry name" value="Sensory domain-like"/>
    <property type="match status" value="1"/>
</dbReference>
<dbReference type="PANTHER" id="PTHR43065:SF46">
    <property type="entry name" value="C4-DICARBOXYLATE TRANSPORT SENSOR PROTEIN DCTB"/>
    <property type="match status" value="1"/>
</dbReference>
<evidence type="ECO:0000256" key="13">
    <source>
        <dbReference type="SAM" id="Coils"/>
    </source>
</evidence>
<protein>
    <recommendedName>
        <fullName evidence="3">histidine kinase</fullName>
        <ecNumber evidence="3">2.7.13.3</ecNumber>
    </recommendedName>
</protein>
<keyword evidence="4" id="KW-1003">Cell membrane</keyword>
<dbReference type="Pfam" id="PF00512">
    <property type="entry name" value="HisKA"/>
    <property type="match status" value="1"/>
</dbReference>
<comment type="subcellular location">
    <subcellularLocation>
        <location evidence="2">Cell membrane</location>
        <topology evidence="2">Multi-pass membrane protein</topology>
    </subcellularLocation>
</comment>
<proteinExistence type="predicted"/>
<evidence type="ECO:0000256" key="1">
    <source>
        <dbReference type="ARBA" id="ARBA00000085"/>
    </source>
</evidence>
<evidence type="ECO:0000256" key="9">
    <source>
        <dbReference type="ARBA" id="ARBA00022777"/>
    </source>
</evidence>
<evidence type="ECO:0000313" key="16">
    <source>
        <dbReference type="EMBL" id="GLS14574.1"/>
    </source>
</evidence>
<dbReference type="SMART" id="SM00387">
    <property type="entry name" value="HATPase_c"/>
    <property type="match status" value="1"/>
</dbReference>
<dbReference type="SMART" id="SM00388">
    <property type="entry name" value="HisKA"/>
    <property type="match status" value="1"/>
</dbReference>
<organism evidence="16 17">
    <name type="scientific">Hydrogenophaga electricum</name>
    <dbReference type="NCBI Taxonomy" id="1230953"/>
    <lineage>
        <taxon>Bacteria</taxon>
        <taxon>Pseudomonadati</taxon>
        <taxon>Pseudomonadota</taxon>
        <taxon>Betaproteobacteria</taxon>
        <taxon>Burkholderiales</taxon>
        <taxon>Comamonadaceae</taxon>
        <taxon>Hydrogenophaga</taxon>
    </lineage>
</organism>
<evidence type="ECO:0000259" key="15">
    <source>
        <dbReference type="PROSITE" id="PS50109"/>
    </source>
</evidence>
<keyword evidence="6" id="KW-0808">Transferase</keyword>
<dbReference type="Gene3D" id="1.10.287.130">
    <property type="match status" value="1"/>
</dbReference>
<dbReference type="Gene3D" id="3.30.450.20">
    <property type="entry name" value="PAS domain"/>
    <property type="match status" value="2"/>
</dbReference>
<accession>A0ABQ6C346</accession>
<feature type="coiled-coil region" evidence="13">
    <location>
        <begin position="330"/>
        <end position="389"/>
    </location>
</feature>
<evidence type="ECO:0000256" key="3">
    <source>
        <dbReference type="ARBA" id="ARBA00012438"/>
    </source>
</evidence>
<dbReference type="Gene3D" id="3.30.565.10">
    <property type="entry name" value="Histidine kinase-like ATPase, C-terminal domain"/>
    <property type="match status" value="1"/>
</dbReference>
<evidence type="ECO:0000256" key="6">
    <source>
        <dbReference type="ARBA" id="ARBA00022679"/>
    </source>
</evidence>
<dbReference type="SUPFAM" id="SSF47384">
    <property type="entry name" value="Homodimeric domain of signal transducing histidine kinase"/>
    <property type="match status" value="1"/>
</dbReference>
<evidence type="ECO:0000313" key="17">
    <source>
        <dbReference type="Proteomes" id="UP001156903"/>
    </source>
</evidence>
<keyword evidence="13" id="KW-0175">Coiled coil</keyword>
<sequence>MPALRRVLLALAAIALIGVVGALVYGRSFDRGTASLKAASNGRLDLFASVVEGRVRRLEPVPATIQLNPVVVRLLQDPGVAQARPASDYLTRLNAHLGSEAVFVLDVRGTVLASSNARLPDDSRLGEDVAFRPYYLEALAGRATRHFAIGTGGRPGYFVSHPIYDGSRVMGVAVIKIGLAALEQTWGMLGAPALVADANQVVILSSQAPWRYTTMVPLTPDRRVDLHLTRIYGALHLPQFPLRVPLSVDEERQEAKGFISAGDIARQPDPGLPPSPAGYLVLGRSLDGMDWRVLIFTSLASVHQQALLDGVGGAVAAAFLLLLLLYGSQRRRIERQKIVAKQLLEKINAELELEVGRRTQELTDTNVQLRREVAEREQTEKTLRSAQDELVHAGKMAVLGQLAASITHELTQPLGAIRTLSGNAAEFLRRGNAGQAQENLSIMSRLVEQMARIIEPLKSFSRKSVASPEPTDPGRVVEQALFLFQLRLRQDKVSIDNRCPPGRWTVWCDANRLEQVLINLFGNALDAMRESPERRLTIDAAPDTDWLVVHVQDSGKGLSETDLAHLFQPFYTTKASGAGLGLGLVICQDIAAEFGGSLQARNAAGGGAVFSLTIPLWHPAAPAPTPPSP</sequence>
<keyword evidence="9 16" id="KW-0418">Kinase</keyword>
<keyword evidence="11 14" id="KW-1133">Transmembrane helix</keyword>
<name>A0ABQ6C346_9BURK</name>
<dbReference type="GO" id="GO:0016301">
    <property type="term" value="F:kinase activity"/>
    <property type="evidence" value="ECO:0007669"/>
    <property type="project" value="UniProtKB-KW"/>
</dbReference>
<dbReference type="InterPro" id="IPR003594">
    <property type="entry name" value="HATPase_dom"/>
</dbReference>
<comment type="catalytic activity">
    <reaction evidence="1">
        <text>ATP + protein L-histidine = ADP + protein N-phospho-L-histidine.</text>
        <dbReference type="EC" id="2.7.13.3"/>
    </reaction>
</comment>
<evidence type="ECO:0000256" key="5">
    <source>
        <dbReference type="ARBA" id="ARBA00022553"/>
    </source>
</evidence>
<keyword evidence="10" id="KW-0067">ATP-binding</keyword>
<dbReference type="InterPro" id="IPR005467">
    <property type="entry name" value="His_kinase_dom"/>
</dbReference>
<dbReference type="RefSeq" id="WP_284307672.1">
    <property type="nucleotide sequence ID" value="NZ_BSPB01000013.1"/>
</dbReference>
<dbReference type="InterPro" id="IPR036890">
    <property type="entry name" value="HATPase_C_sf"/>
</dbReference>
<dbReference type="Pfam" id="PF02518">
    <property type="entry name" value="HATPase_c"/>
    <property type="match status" value="1"/>
</dbReference>
<feature type="transmembrane region" description="Helical" evidence="14">
    <location>
        <begin position="306"/>
        <end position="327"/>
    </location>
</feature>
<evidence type="ECO:0000256" key="8">
    <source>
        <dbReference type="ARBA" id="ARBA00022741"/>
    </source>
</evidence>
<dbReference type="CDD" id="cd00082">
    <property type="entry name" value="HisKA"/>
    <property type="match status" value="1"/>
</dbReference>
<evidence type="ECO:0000256" key="12">
    <source>
        <dbReference type="ARBA" id="ARBA00023012"/>
    </source>
</evidence>
<dbReference type="EC" id="2.7.13.3" evidence="3"/>
<comment type="caution">
    <text evidence="16">The sequence shown here is derived from an EMBL/GenBank/DDBJ whole genome shotgun (WGS) entry which is preliminary data.</text>
</comment>
<dbReference type="InterPro" id="IPR004358">
    <property type="entry name" value="Sig_transdc_His_kin-like_C"/>
</dbReference>
<keyword evidence="8" id="KW-0547">Nucleotide-binding</keyword>
<keyword evidence="5" id="KW-0597">Phosphoprotein</keyword>
<dbReference type="InterPro" id="IPR003661">
    <property type="entry name" value="HisK_dim/P_dom"/>
</dbReference>
<reference evidence="17" key="1">
    <citation type="journal article" date="2019" name="Int. J. Syst. Evol. Microbiol.">
        <title>The Global Catalogue of Microorganisms (GCM) 10K type strain sequencing project: providing services to taxonomists for standard genome sequencing and annotation.</title>
        <authorList>
            <consortium name="The Broad Institute Genomics Platform"/>
            <consortium name="The Broad Institute Genome Sequencing Center for Infectious Disease"/>
            <person name="Wu L."/>
            <person name="Ma J."/>
        </authorList>
    </citation>
    <scope>NUCLEOTIDE SEQUENCE [LARGE SCALE GENOMIC DNA]</scope>
    <source>
        <strain evidence="17">NBRC 109341</strain>
    </source>
</reference>
<evidence type="ECO:0000256" key="7">
    <source>
        <dbReference type="ARBA" id="ARBA00022692"/>
    </source>
</evidence>
<dbReference type="EMBL" id="BSPB01000013">
    <property type="protein sequence ID" value="GLS14574.1"/>
    <property type="molecule type" value="Genomic_DNA"/>
</dbReference>
<evidence type="ECO:0000256" key="2">
    <source>
        <dbReference type="ARBA" id="ARBA00004651"/>
    </source>
</evidence>
<evidence type="ECO:0000256" key="4">
    <source>
        <dbReference type="ARBA" id="ARBA00022475"/>
    </source>
</evidence>
<evidence type="ECO:0000256" key="10">
    <source>
        <dbReference type="ARBA" id="ARBA00022840"/>
    </source>
</evidence>
<evidence type="ECO:0000256" key="11">
    <source>
        <dbReference type="ARBA" id="ARBA00022989"/>
    </source>
</evidence>
<keyword evidence="7 14" id="KW-0812">Transmembrane</keyword>
<keyword evidence="12" id="KW-0902">Two-component regulatory system</keyword>
<dbReference type="InterPro" id="IPR029151">
    <property type="entry name" value="Sensor-like_sf"/>
</dbReference>
<dbReference type="InterPro" id="IPR017055">
    <property type="entry name" value="Sig_transdc_His_kinase_DctB"/>
</dbReference>
<evidence type="ECO:0000256" key="14">
    <source>
        <dbReference type="SAM" id="Phobius"/>
    </source>
</evidence>
<feature type="domain" description="Histidine kinase" evidence="15">
    <location>
        <begin position="405"/>
        <end position="618"/>
    </location>
</feature>
<keyword evidence="14" id="KW-0472">Membrane</keyword>
<dbReference type="InterPro" id="IPR036097">
    <property type="entry name" value="HisK_dim/P_sf"/>
</dbReference>
<dbReference type="PANTHER" id="PTHR43065">
    <property type="entry name" value="SENSOR HISTIDINE KINASE"/>
    <property type="match status" value="1"/>
</dbReference>
<keyword evidence="17" id="KW-1185">Reference proteome</keyword>
<dbReference type="PRINTS" id="PR00344">
    <property type="entry name" value="BCTRLSENSOR"/>
</dbReference>
<gene>
    <name evidence="16" type="ORF">GCM10007935_20050</name>
</gene>
<dbReference type="PIRSF" id="PIRSF036431">
    <property type="entry name" value="STHK_DctB"/>
    <property type="match status" value="1"/>
</dbReference>
<dbReference type="SUPFAM" id="SSF55874">
    <property type="entry name" value="ATPase domain of HSP90 chaperone/DNA topoisomerase II/histidine kinase"/>
    <property type="match status" value="1"/>
</dbReference>